<evidence type="ECO:0000313" key="2">
    <source>
        <dbReference type="Proteomes" id="UP001221566"/>
    </source>
</evidence>
<name>A0ABT5I6D1_VOGIN</name>
<protein>
    <submittedName>
        <fullName evidence="1">Uncharacterized protein</fullName>
    </submittedName>
</protein>
<dbReference type="EMBL" id="JAQQKY010000008">
    <property type="protein sequence ID" value="MDC7691731.1"/>
    <property type="molecule type" value="Genomic_DNA"/>
</dbReference>
<organism evidence="1 2">
    <name type="scientific">Vogesella indigofera</name>
    <name type="common">Pseudomonas indigofera</name>
    <dbReference type="NCBI Taxonomy" id="45465"/>
    <lineage>
        <taxon>Bacteria</taxon>
        <taxon>Pseudomonadati</taxon>
        <taxon>Pseudomonadota</taxon>
        <taxon>Betaproteobacteria</taxon>
        <taxon>Neisseriales</taxon>
        <taxon>Chromobacteriaceae</taxon>
        <taxon>Vogesella</taxon>
    </lineage>
</organism>
<gene>
    <name evidence="1" type="ORF">PQU93_13205</name>
</gene>
<reference evidence="1 2" key="1">
    <citation type="submission" date="2023-01" db="EMBL/GenBank/DDBJ databases">
        <title>Novel species of the genus Vogesella isolated from rivers.</title>
        <authorList>
            <person name="Lu H."/>
        </authorList>
    </citation>
    <scope>NUCLEOTIDE SEQUENCE [LARGE SCALE GENOMIC DNA]</scope>
    <source>
        <strain evidence="1 2">SH7W</strain>
    </source>
</reference>
<comment type="caution">
    <text evidence="1">The sequence shown here is derived from an EMBL/GenBank/DDBJ whole genome shotgun (WGS) entry which is preliminary data.</text>
</comment>
<dbReference type="Proteomes" id="UP001221566">
    <property type="component" value="Unassembled WGS sequence"/>
</dbReference>
<keyword evidence="2" id="KW-1185">Reference proteome</keyword>
<accession>A0ABT5I6D1</accession>
<evidence type="ECO:0000313" key="1">
    <source>
        <dbReference type="EMBL" id="MDC7691731.1"/>
    </source>
</evidence>
<proteinExistence type="predicted"/>
<dbReference type="RefSeq" id="WP_272803633.1">
    <property type="nucleotide sequence ID" value="NZ_JAQQKY010000008.1"/>
</dbReference>
<sequence>MNMQNKSPRAGEAPGLPFDLAMGGAAAAFHDGRDYAIALLGYVATVQTLPGYTSQQQDNMGRAALCGFLAPLLPVVADALALFGQDAHGGQLAGLIDDLAHGAPLVLDMAKEGGL</sequence>